<keyword evidence="2" id="KW-1185">Reference proteome</keyword>
<evidence type="ECO:0008006" key="3">
    <source>
        <dbReference type="Google" id="ProtNLM"/>
    </source>
</evidence>
<dbReference type="InterPro" id="IPR055927">
    <property type="entry name" value="DUF7504"/>
</dbReference>
<dbReference type="Proteomes" id="UP001218895">
    <property type="component" value="Chromosome"/>
</dbReference>
<reference evidence="1" key="1">
    <citation type="submission" date="2022-01" db="EMBL/GenBank/DDBJ databases">
        <title>Complete genome of Methanomicrobium antiquum DSM 21220.</title>
        <authorList>
            <person name="Chen S.-C."/>
            <person name="You Y.-T."/>
            <person name="Zhou Y.-Z."/>
            <person name="Lai M.-C."/>
        </authorList>
    </citation>
    <scope>NUCLEOTIDE SEQUENCE</scope>
    <source>
        <strain evidence="1">DSM 21220</strain>
    </source>
</reference>
<dbReference type="GeneID" id="79950577"/>
<dbReference type="Gene3D" id="3.40.50.300">
    <property type="entry name" value="P-loop containing nucleotide triphosphate hydrolases"/>
    <property type="match status" value="1"/>
</dbReference>
<organism evidence="1 2">
    <name type="scientific">Methanomicrobium antiquum</name>
    <dbReference type="NCBI Taxonomy" id="487686"/>
    <lineage>
        <taxon>Archaea</taxon>
        <taxon>Methanobacteriati</taxon>
        <taxon>Methanobacteriota</taxon>
        <taxon>Stenosarchaea group</taxon>
        <taxon>Methanomicrobia</taxon>
        <taxon>Methanomicrobiales</taxon>
        <taxon>Methanomicrobiaceae</taxon>
        <taxon>Methanomicrobium</taxon>
    </lineage>
</organism>
<name>A0AAF0FQU6_9EURY</name>
<accession>A0AAF0FQU6</accession>
<evidence type="ECO:0000313" key="1">
    <source>
        <dbReference type="EMBL" id="WFN36316.1"/>
    </source>
</evidence>
<dbReference type="Pfam" id="PF24336">
    <property type="entry name" value="DUF7504"/>
    <property type="match status" value="1"/>
</dbReference>
<dbReference type="EMBL" id="CP091092">
    <property type="protein sequence ID" value="WFN36316.1"/>
    <property type="molecule type" value="Genomic_DNA"/>
</dbReference>
<dbReference type="RefSeq" id="WP_278099154.1">
    <property type="nucleotide sequence ID" value="NZ_CP091092.1"/>
</dbReference>
<evidence type="ECO:0000313" key="2">
    <source>
        <dbReference type="Proteomes" id="UP001218895"/>
    </source>
</evidence>
<dbReference type="AlphaFoldDB" id="A0AAF0FQU6"/>
<dbReference type="InterPro" id="IPR027417">
    <property type="entry name" value="P-loop_NTPase"/>
</dbReference>
<dbReference type="KEGG" id="manq:L1994_09225"/>
<gene>
    <name evidence="1" type="ORF">L1994_09225</name>
</gene>
<protein>
    <recommendedName>
        <fullName evidence="3">KaiC-like domain-containing protein</fullName>
    </recommendedName>
</protein>
<proteinExistence type="predicted"/>
<sequence length="183" mass="20634">METTPDEQNISKVILFFSDPQKIRESNTSIIKEAQDRGYTPIVTTINFPASILEKLYLQNDLDTSEIYFIDAISKFSTGPKSVSPDDRHIFLNTPSDLTNLSIAISEMLKRNNGKRILILIDSISTMLIYLPSVKISQFVHIISSKIRQIEENCTFLAVEGGLDPLLYSQIRSFVDDVVEETG</sequence>